<gene>
    <name evidence="2" type="ORF">IQ215_06460</name>
</gene>
<dbReference type="PANTHER" id="PTHR22617:SF23">
    <property type="entry name" value="CHEMOTAXIS PROTEIN CHEW"/>
    <property type="match status" value="1"/>
</dbReference>
<protein>
    <submittedName>
        <fullName evidence="2">Chemotaxis protein CheW</fullName>
    </submittedName>
</protein>
<organism evidence="2 3">
    <name type="scientific">Cyanobacterium stanieri LEGE 03274</name>
    <dbReference type="NCBI Taxonomy" id="1828756"/>
    <lineage>
        <taxon>Bacteria</taxon>
        <taxon>Bacillati</taxon>
        <taxon>Cyanobacteriota</taxon>
        <taxon>Cyanophyceae</taxon>
        <taxon>Oscillatoriophycideae</taxon>
        <taxon>Chroococcales</taxon>
        <taxon>Geminocystaceae</taxon>
        <taxon>Cyanobacterium</taxon>
    </lineage>
</organism>
<dbReference type="PROSITE" id="PS50851">
    <property type="entry name" value="CHEW"/>
    <property type="match status" value="1"/>
</dbReference>
<dbReference type="Gene3D" id="2.30.30.40">
    <property type="entry name" value="SH3 Domains"/>
    <property type="match status" value="1"/>
</dbReference>
<evidence type="ECO:0000259" key="1">
    <source>
        <dbReference type="PROSITE" id="PS50851"/>
    </source>
</evidence>
<dbReference type="SMART" id="SM00260">
    <property type="entry name" value="CheW"/>
    <property type="match status" value="1"/>
</dbReference>
<dbReference type="InterPro" id="IPR039315">
    <property type="entry name" value="CheW"/>
</dbReference>
<accession>A0ABR9V5B8</accession>
<dbReference type="RefSeq" id="WP_193800491.1">
    <property type="nucleotide sequence ID" value="NZ_JADEWC010000010.1"/>
</dbReference>
<dbReference type="Proteomes" id="UP000654604">
    <property type="component" value="Unassembled WGS sequence"/>
</dbReference>
<dbReference type="InterPro" id="IPR002545">
    <property type="entry name" value="CheW-lke_dom"/>
</dbReference>
<keyword evidence="3" id="KW-1185">Reference proteome</keyword>
<dbReference type="Pfam" id="PF01584">
    <property type="entry name" value="CheW"/>
    <property type="match status" value="1"/>
</dbReference>
<dbReference type="Gene3D" id="2.40.50.180">
    <property type="entry name" value="CheA-289, Domain 4"/>
    <property type="match status" value="1"/>
</dbReference>
<reference evidence="2 3" key="1">
    <citation type="submission" date="2020-10" db="EMBL/GenBank/DDBJ databases">
        <authorList>
            <person name="Castelo-Branco R."/>
            <person name="Eusebio N."/>
            <person name="Adriana R."/>
            <person name="Vieira A."/>
            <person name="Brugerolle De Fraissinette N."/>
            <person name="Rezende De Castro R."/>
            <person name="Schneider M.P."/>
            <person name="Vasconcelos V."/>
            <person name="Leao P.N."/>
        </authorList>
    </citation>
    <scope>NUCLEOTIDE SEQUENCE [LARGE SCALE GENOMIC DNA]</scope>
    <source>
        <strain evidence="2 3">LEGE 03274</strain>
    </source>
</reference>
<dbReference type="PANTHER" id="PTHR22617">
    <property type="entry name" value="CHEMOTAXIS SENSOR HISTIDINE KINASE-RELATED"/>
    <property type="match status" value="1"/>
</dbReference>
<comment type="caution">
    <text evidence="2">The sequence shown here is derived from an EMBL/GenBank/DDBJ whole genome shotgun (WGS) entry which is preliminary data.</text>
</comment>
<dbReference type="InterPro" id="IPR036061">
    <property type="entry name" value="CheW-like_dom_sf"/>
</dbReference>
<evidence type="ECO:0000313" key="2">
    <source>
        <dbReference type="EMBL" id="MBE9222336.1"/>
    </source>
</evidence>
<evidence type="ECO:0000313" key="3">
    <source>
        <dbReference type="Proteomes" id="UP000654604"/>
    </source>
</evidence>
<feature type="domain" description="CheW-like" evidence="1">
    <location>
        <begin position="25"/>
        <end position="188"/>
    </location>
</feature>
<dbReference type="EMBL" id="JADEWC010000010">
    <property type="protein sequence ID" value="MBE9222336.1"/>
    <property type="molecule type" value="Genomic_DNA"/>
</dbReference>
<name>A0ABR9V5B8_9CHRO</name>
<proteinExistence type="predicted"/>
<sequence>MSSPSSFTKLQELLPQLFQRSALTGSLYLRCRLGVSDTFLISMEYVRESLLLEGNHITPVPQMSSFVMGLMTSRERVFCVVDLPQLMGLSSLPTYSRQYHLVVISISSFLPNYSGDDDLFLGLAVNQVEGITRVDTDKILGLTDVQHLLTREKVSYWFSFDSYVQGWVTSNQQPLAVLNLESIIKATR</sequence>
<dbReference type="SUPFAM" id="SSF50341">
    <property type="entry name" value="CheW-like"/>
    <property type="match status" value="1"/>
</dbReference>